<keyword evidence="2" id="KW-1185">Reference proteome</keyword>
<protein>
    <submittedName>
        <fullName evidence="1">Uncharacterized protein</fullName>
    </submittedName>
</protein>
<dbReference type="InterPro" id="IPR058915">
    <property type="entry name" value="AcrVA2-like"/>
</dbReference>
<dbReference type="Proteomes" id="UP000325273">
    <property type="component" value="Unassembled WGS sequence"/>
</dbReference>
<comment type="caution">
    <text evidence="1">The sequence shown here is derived from an EMBL/GenBank/DDBJ whole genome shotgun (WGS) entry which is preliminary data.</text>
</comment>
<dbReference type="Pfam" id="PF26125">
    <property type="entry name" value="AcrVA2-like"/>
    <property type="match status" value="1"/>
</dbReference>
<gene>
    <name evidence="1" type="ORF">FVF58_36590</name>
</gene>
<accession>A0A5B0GL63</accession>
<dbReference type="RefSeq" id="WP_149674586.1">
    <property type="nucleotide sequence ID" value="NZ_VTUZ01000035.1"/>
</dbReference>
<sequence length="220" mass="25398">MIFDHSGSSAEGASERWLTFVAPRESMKKKNRLSFSQMRIQIDDESMTIRQAAGRYFRSPDDELDDDDDDGPGFWTRVLSYAFKVLFYLSSEQPRITQDNAYSNAPRNFSGLGKRKKNERLQEIEQLYDRYIVWPEVLPSLHQRGAAHTDTGEGGELSPHWRRGHFRVQRHGPGLSMRRVVFIMPIIVRADLLNPDGVHRQAVEKWTEILPRSSEPGTDH</sequence>
<dbReference type="EMBL" id="VTUZ01000035">
    <property type="protein sequence ID" value="KAA1003565.1"/>
    <property type="molecule type" value="Genomic_DNA"/>
</dbReference>
<proteinExistence type="predicted"/>
<evidence type="ECO:0000313" key="1">
    <source>
        <dbReference type="EMBL" id="KAA1003565.1"/>
    </source>
</evidence>
<dbReference type="AlphaFoldDB" id="A0A5B0GL63"/>
<evidence type="ECO:0000313" key="2">
    <source>
        <dbReference type="Proteomes" id="UP000325273"/>
    </source>
</evidence>
<organism evidence="1 2">
    <name type="scientific">Paraburkholderia panacisoli</name>
    <dbReference type="NCBI Taxonomy" id="2603818"/>
    <lineage>
        <taxon>Bacteria</taxon>
        <taxon>Pseudomonadati</taxon>
        <taxon>Pseudomonadota</taxon>
        <taxon>Betaproteobacteria</taxon>
        <taxon>Burkholderiales</taxon>
        <taxon>Burkholderiaceae</taxon>
        <taxon>Paraburkholderia</taxon>
    </lineage>
</organism>
<name>A0A5B0GL63_9BURK</name>
<reference evidence="1 2" key="1">
    <citation type="submission" date="2019-08" db="EMBL/GenBank/DDBJ databases">
        <title>Paraburkholderia sp. DCY113.</title>
        <authorList>
            <person name="Kang J."/>
        </authorList>
    </citation>
    <scope>NUCLEOTIDE SEQUENCE [LARGE SCALE GENOMIC DNA]</scope>
    <source>
        <strain evidence="1 2">DCY113</strain>
    </source>
</reference>